<dbReference type="GO" id="GO:0006352">
    <property type="term" value="P:DNA-templated transcription initiation"/>
    <property type="evidence" value="ECO:0007669"/>
    <property type="project" value="InterPro"/>
</dbReference>
<protein>
    <recommendedName>
        <fullName evidence="1">RNA polymerase sigma-70 region 4 domain-containing protein</fullName>
    </recommendedName>
</protein>
<dbReference type="SUPFAM" id="SSF88659">
    <property type="entry name" value="Sigma3 and sigma4 domains of RNA polymerase sigma factors"/>
    <property type="match status" value="1"/>
</dbReference>
<dbReference type="Pfam" id="PF04545">
    <property type="entry name" value="Sigma70_r4"/>
    <property type="match status" value="1"/>
</dbReference>
<dbReference type="AlphaFoldDB" id="A0A0F9W8M2"/>
<dbReference type="Gene3D" id="1.10.10.10">
    <property type="entry name" value="Winged helix-like DNA-binding domain superfamily/Winged helix DNA-binding domain"/>
    <property type="match status" value="1"/>
</dbReference>
<proteinExistence type="predicted"/>
<sequence length="274" mass="31579">MESVYQTSPLGAKGGYLLPEQNTMTRNEQLIALHAEGYTLAEVGRELGITRERVRQILNTKGTFNRNGNVVKYPMLRDHGWLSEHADWAIKDLVKMTGASQTTINLAFHTLSIPRNAPPPTSPPRRTHCPRGHLIVGHNVYGYQCRICFNETRRLTRTPKGARRGRRLEDSDYYRDRPDLKIANIWKENGTMELTKGRHWIISASYLQWLQDNGHADMLGQFAALLQKRDVYLAKRRGLTRYHMMDDTALLRHREKLETQLQNISHVAVERGIQ</sequence>
<dbReference type="InterPro" id="IPR036388">
    <property type="entry name" value="WH-like_DNA-bd_sf"/>
</dbReference>
<dbReference type="GO" id="GO:0003700">
    <property type="term" value="F:DNA-binding transcription factor activity"/>
    <property type="evidence" value="ECO:0007669"/>
    <property type="project" value="InterPro"/>
</dbReference>
<dbReference type="InterPro" id="IPR013324">
    <property type="entry name" value="RNA_pol_sigma_r3/r4-like"/>
</dbReference>
<organism evidence="2">
    <name type="scientific">marine sediment metagenome</name>
    <dbReference type="NCBI Taxonomy" id="412755"/>
    <lineage>
        <taxon>unclassified sequences</taxon>
        <taxon>metagenomes</taxon>
        <taxon>ecological metagenomes</taxon>
    </lineage>
</organism>
<accession>A0A0F9W8M2</accession>
<gene>
    <name evidence="2" type="ORF">LCGC14_0312880</name>
</gene>
<reference evidence="2" key="1">
    <citation type="journal article" date="2015" name="Nature">
        <title>Complex archaea that bridge the gap between prokaryotes and eukaryotes.</title>
        <authorList>
            <person name="Spang A."/>
            <person name="Saw J.H."/>
            <person name="Jorgensen S.L."/>
            <person name="Zaremba-Niedzwiedzka K."/>
            <person name="Martijn J."/>
            <person name="Lind A.E."/>
            <person name="van Eijk R."/>
            <person name="Schleper C."/>
            <person name="Guy L."/>
            <person name="Ettema T.J."/>
        </authorList>
    </citation>
    <scope>NUCLEOTIDE SEQUENCE</scope>
</reference>
<evidence type="ECO:0000313" key="2">
    <source>
        <dbReference type="EMBL" id="KKN82021.1"/>
    </source>
</evidence>
<dbReference type="InterPro" id="IPR007630">
    <property type="entry name" value="RNA_pol_sigma70_r4"/>
</dbReference>
<dbReference type="EMBL" id="LAZR01000206">
    <property type="protein sequence ID" value="KKN82021.1"/>
    <property type="molecule type" value="Genomic_DNA"/>
</dbReference>
<comment type="caution">
    <text evidence="2">The sequence shown here is derived from an EMBL/GenBank/DDBJ whole genome shotgun (WGS) entry which is preliminary data.</text>
</comment>
<feature type="domain" description="RNA polymerase sigma-70 region 4" evidence="1">
    <location>
        <begin position="36"/>
        <end position="58"/>
    </location>
</feature>
<name>A0A0F9W8M2_9ZZZZ</name>
<evidence type="ECO:0000259" key="1">
    <source>
        <dbReference type="Pfam" id="PF04545"/>
    </source>
</evidence>